<dbReference type="GO" id="GO:0016020">
    <property type="term" value="C:membrane"/>
    <property type="evidence" value="ECO:0007669"/>
    <property type="project" value="UniProtKB-SubCell"/>
</dbReference>
<dbReference type="Pfam" id="PF02518">
    <property type="entry name" value="HATPase_c"/>
    <property type="match status" value="1"/>
</dbReference>
<dbReference type="Pfam" id="PF07494">
    <property type="entry name" value="Reg_prop"/>
    <property type="match status" value="5"/>
</dbReference>
<dbReference type="SMART" id="SM00387">
    <property type="entry name" value="HATPase_c"/>
    <property type="match status" value="1"/>
</dbReference>
<dbReference type="GO" id="GO:0000155">
    <property type="term" value="F:phosphorelay sensor kinase activity"/>
    <property type="evidence" value="ECO:0007669"/>
    <property type="project" value="InterPro"/>
</dbReference>
<evidence type="ECO:0000256" key="12">
    <source>
        <dbReference type="SAM" id="Coils"/>
    </source>
</evidence>
<reference evidence="15 16" key="1">
    <citation type="submission" date="2023-10" db="EMBL/GenBank/DDBJ databases">
        <title>Rubellicoccus peritrichatus gen. nov., sp. nov., isolated from an algae of coral reef tank.</title>
        <authorList>
            <person name="Luo J."/>
        </authorList>
    </citation>
    <scope>NUCLEOTIDE SEQUENCE [LARGE SCALE GENOMIC DNA]</scope>
    <source>
        <strain evidence="15 16">CR14</strain>
    </source>
</reference>
<dbReference type="EMBL" id="CP136920">
    <property type="protein sequence ID" value="WOO40979.1"/>
    <property type="molecule type" value="Genomic_DNA"/>
</dbReference>
<evidence type="ECO:0000256" key="7">
    <source>
        <dbReference type="ARBA" id="ARBA00022741"/>
    </source>
</evidence>
<evidence type="ECO:0000313" key="16">
    <source>
        <dbReference type="Proteomes" id="UP001304300"/>
    </source>
</evidence>
<sequence length="1039" mass="114176">MIKLLLVGSLPWQNTSHAFNVLPTAEGSPVGNRNVHEEWGVRDGLPSRAVLSIAQSSDGYLWLGTYHGLVRFDGVDFKVFMANTIPGLHNSGVWSLLAHSDGSLWIGTNGGGISVYKNGQFSSISTAKGLPNTVVLSLAEGPDNEVWAGTRFGAAKIKDRDVTGVFPDNGLPGREVYAVAVASDGNVWMGTNEGLARLENEVVKIPDSVGSLAGVSVQALHFDHGDCLWIATQEDGVWVLDGEELKRPHFWDEVESNNWHAIAEDANGTVWVGGDNGLVAFNKFGAQKFEMDEEHKDVSIRSLLFGREDGLWIGTYSDGLHRLKRGKFDMVDLDDEPLETQIFSVAQDGNNYWVAGKGGLWLLNKTKEPRFWGLKDGLPGAELRAVAVDDDGNVWVGEFNNGIARWDGEKFTVFTEADGLPSNRVRAIYVDSSGRVLIGTQEGLAVIVDDEIITLASEHSLLAHTILFIEETPDGILWVGTNGSGAVMYANGEWKGITPEDGLPSGLVFDVYHDGPNATWLATGNGLARLRNGKIDVVTSRHGLPGEPVFFMLKDRYERVWIGSNIGLYSIDQSGLDSVANGEVVDLRPHLFSEDDGMRTREVSAPSVALTDSDGKMWIPTLAGIVQVDPDKMEVNQNPPPVFVDSVEPESDKIESGVVIFPTGVRDISFNFAVPSLSNPEELRVQAMLEGYDEEWREMGNRREINYEDLSPGDYTFRVRAANDDGVWNLKGASYAFRLPHRFYEHPLFWLLCVLLLALVVYLVHRARMLTLKRRQDKLEQLIEQKTHAINEALEKAEAANDAKTQFLANMSHELNTPLNGVLGYASLIGDTELDDDQEDSLEQLVKCSEMLRALINDVLDLAKIEAGKLSLHYERFDLHELLTDAANLFLMEAKTKNLDFELQIADSVPKEVEGDPIRLRQIIFNLLSNAVKFTPAGNVSFSISAAHEIVTFKVKDTGIGIPIEAREKLFAPFSQADDSSTRRFGGTGLGLSICRRLAHAMKGSIAYSSEVGKGTTFRVKLPLKTATGEDTLQGALSK</sequence>
<keyword evidence="9" id="KW-0067">ATP-binding</keyword>
<evidence type="ECO:0000256" key="2">
    <source>
        <dbReference type="ARBA" id="ARBA00004370"/>
    </source>
</evidence>
<keyword evidence="16" id="KW-1185">Reference proteome</keyword>
<dbReference type="PRINTS" id="PR00344">
    <property type="entry name" value="BCTRLSENSOR"/>
</dbReference>
<dbReference type="AlphaFoldDB" id="A0AAQ3L7E0"/>
<dbReference type="CDD" id="cd16922">
    <property type="entry name" value="HATPase_EvgS-ArcB-TorS-like"/>
    <property type="match status" value="1"/>
</dbReference>
<organism evidence="15 16">
    <name type="scientific">Rubellicoccus peritrichatus</name>
    <dbReference type="NCBI Taxonomy" id="3080537"/>
    <lineage>
        <taxon>Bacteria</taxon>
        <taxon>Pseudomonadati</taxon>
        <taxon>Verrucomicrobiota</taxon>
        <taxon>Opitutia</taxon>
        <taxon>Puniceicoccales</taxon>
        <taxon>Cerasicoccaceae</taxon>
        <taxon>Rubellicoccus</taxon>
    </lineage>
</organism>
<dbReference type="CDD" id="cd00082">
    <property type="entry name" value="HisKA"/>
    <property type="match status" value="1"/>
</dbReference>
<dbReference type="PANTHER" id="PTHR43547">
    <property type="entry name" value="TWO-COMPONENT HISTIDINE KINASE"/>
    <property type="match status" value="1"/>
</dbReference>
<dbReference type="InterPro" id="IPR036890">
    <property type="entry name" value="HATPase_C_sf"/>
</dbReference>
<dbReference type="RefSeq" id="WP_317833277.1">
    <property type="nucleotide sequence ID" value="NZ_CP136920.1"/>
</dbReference>
<dbReference type="InterPro" id="IPR013783">
    <property type="entry name" value="Ig-like_fold"/>
</dbReference>
<dbReference type="SMART" id="SM00388">
    <property type="entry name" value="HisKA"/>
    <property type="match status" value="1"/>
</dbReference>
<evidence type="ECO:0000256" key="11">
    <source>
        <dbReference type="ARBA" id="ARBA00023136"/>
    </source>
</evidence>
<comment type="subcellular location">
    <subcellularLocation>
        <location evidence="2">Membrane</location>
    </subcellularLocation>
</comment>
<dbReference type="SUPFAM" id="SSF55874">
    <property type="entry name" value="ATPase domain of HSP90 chaperone/DNA topoisomerase II/histidine kinase"/>
    <property type="match status" value="1"/>
</dbReference>
<keyword evidence="12" id="KW-0175">Coiled coil</keyword>
<dbReference type="InterPro" id="IPR011123">
    <property type="entry name" value="Y_Y_Y"/>
</dbReference>
<evidence type="ECO:0000313" key="15">
    <source>
        <dbReference type="EMBL" id="WOO40979.1"/>
    </source>
</evidence>
<dbReference type="Gene3D" id="1.10.287.130">
    <property type="match status" value="1"/>
</dbReference>
<dbReference type="FunFam" id="1.10.287.130:FF:000004">
    <property type="entry name" value="Ethylene receptor 1"/>
    <property type="match status" value="1"/>
</dbReference>
<keyword evidence="6 13" id="KW-0812">Transmembrane</keyword>
<keyword evidence="4" id="KW-0597">Phosphoprotein</keyword>
<evidence type="ECO:0000256" key="1">
    <source>
        <dbReference type="ARBA" id="ARBA00000085"/>
    </source>
</evidence>
<dbReference type="InterPro" id="IPR005467">
    <property type="entry name" value="His_kinase_dom"/>
</dbReference>
<evidence type="ECO:0000259" key="14">
    <source>
        <dbReference type="PROSITE" id="PS50109"/>
    </source>
</evidence>
<dbReference type="EC" id="2.7.13.3" evidence="3"/>
<feature type="domain" description="Histidine kinase" evidence="14">
    <location>
        <begin position="810"/>
        <end position="1026"/>
    </location>
</feature>
<evidence type="ECO:0000256" key="4">
    <source>
        <dbReference type="ARBA" id="ARBA00022553"/>
    </source>
</evidence>
<proteinExistence type="predicted"/>
<dbReference type="Gene3D" id="3.30.565.10">
    <property type="entry name" value="Histidine kinase-like ATPase, C-terminal domain"/>
    <property type="match status" value="1"/>
</dbReference>
<dbReference type="InterPro" id="IPR003594">
    <property type="entry name" value="HATPase_dom"/>
</dbReference>
<dbReference type="Proteomes" id="UP001304300">
    <property type="component" value="Chromosome"/>
</dbReference>
<keyword evidence="7" id="KW-0547">Nucleotide-binding</keyword>
<evidence type="ECO:0000256" key="3">
    <source>
        <dbReference type="ARBA" id="ARBA00012438"/>
    </source>
</evidence>
<accession>A0AAQ3L7E0</accession>
<keyword evidence="11 13" id="KW-0472">Membrane</keyword>
<evidence type="ECO:0000256" key="9">
    <source>
        <dbReference type="ARBA" id="ARBA00022840"/>
    </source>
</evidence>
<feature type="transmembrane region" description="Helical" evidence="13">
    <location>
        <begin position="748"/>
        <end position="765"/>
    </location>
</feature>
<evidence type="ECO:0000256" key="6">
    <source>
        <dbReference type="ARBA" id="ARBA00022692"/>
    </source>
</evidence>
<dbReference type="SUPFAM" id="SSF101898">
    <property type="entry name" value="NHL repeat"/>
    <property type="match status" value="1"/>
</dbReference>
<keyword evidence="5" id="KW-0808">Transferase</keyword>
<protein>
    <recommendedName>
        <fullName evidence="3">histidine kinase</fullName>
        <ecNumber evidence="3">2.7.13.3</ecNumber>
    </recommendedName>
</protein>
<feature type="coiled-coil region" evidence="12">
    <location>
        <begin position="772"/>
        <end position="803"/>
    </location>
</feature>
<dbReference type="Gene3D" id="2.130.10.10">
    <property type="entry name" value="YVTN repeat-like/Quinoprotein amine dehydrogenase"/>
    <property type="match status" value="3"/>
</dbReference>
<dbReference type="InterPro" id="IPR004358">
    <property type="entry name" value="Sig_transdc_His_kin-like_C"/>
</dbReference>
<dbReference type="PROSITE" id="PS50109">
    <property type="entry name" value="HIS_KIN"/>
    <property type="match status" value="1"/>
</dbReference>
<keyword evidence="8" id="KW-0418">Kinase</keyword>
<name>A0AAQ3L7E0_9BACT</name>
<dbReference type="Pfam" id="PF00512">
    <property type="entry name" value="HisKA"/>
    <property type="match status" value="1"/>
</dbReference>
<dbReference type="FunFam" id="3.30.565.10:FF:000078">
    <property type="entry name" value="Two-component sensor histidine kinase"/>
    <property type="match status" value="1"/>
</dbReference>
<dbReference type="InterPro" id="IPR036097">
    <property type="entry name" value="HisK_dim/P_sf"/>
</dbReference>
<keyword evidence="10 13" id="KW-1133">Transmembrane helix</keyword>
<evidence type="ECO:0000256" key="13">
    <source>
        <dbReference type="SAM" id="Phobius"/>
    </source>
</evidence>
<dbReference type="PANTHER" id="PTHR43547:SF2">
    <property type="entry name" value="HYBRID SIGNAL TRANSDUCTION HISTIDINE KINASE C"/>
    <property type="match status" value="1"/>
</dbReference>
<dbReference type="InterPro" id="IPR011110">
    <property type="entry name" value="Reg_prop"/>
</dbReference>
<comment type="catalytic activity">
    <reaction evidence="1">
        <text>ATP + protein L-histidine = ADP + protein N-phospho-L-histidine.</text>
        <dbReference type="EC" id="2.7.13.3"/>
    </reaction>
</comment>
<dbReference type="InterPro" id="IPR003661">
    <property type="entry name" value="HisK_dim/P_dom"/>
</dbReference>
<dbReference type="SUPFAM" id="SSF47384">
    <property type="entry name" value="Homodimeric domain of signal transducing histidine kinase"/>
    <property type="match status" value="1"/>
</dbReference>
<dbReference type="InterPro" id="IPR015943">
    <property type="entry name" value="WD40/YVTN_repeat-like_dom_sf"/>
</dbReference>
<dbReference type="Pfam" id="PF07495">
    <property type="entry name" value="Y_Y_Y"/>
    <property type="match status" value="1"/>
</dbReference>
<evidence type="ECO:0000256" key="5">
    <source>
        <dbReference type="ARBA" id="ARBA00022679"/>
    </source>
</evidence>
<evidence type="ECO:0000256" key="8">
    <source>
        <dbReference type="ARBA" id="ARBA00022777"/>
    </source>
</evidence>
<gene>
    <name evidence="15" type="ORF">RZN69_20360</name>
</gene>
<dbReference type="GO" id="GO:0005524">
    <property type="term" value="F:ATP binding"/>
    <property type="evidence" value="ECO:0007669"/>
    <property type="project" value="UniProtKB-KW"/>
</dbReference>
<dbReference type="KEGG" id="puo:RZN69_20360"/>
<dbReference type="Gene3D" id="2.60.40.10">
    <property type="entry name" value="Immunoglobulins"/>
    <property type="match status" value="1"/>
</dbReference>
<evidence type="ECO:0000256" key="10">
    <source>
        <dbReference type="ARBA" id="ARBA00022989"/>
    </source>
</evidence>
<dbReference type="SUPFAM" id="SSF63829">
    <property type="entry name" value="Calcium-dependent phosphotriesterase"/>
    <property type="match status" value="2"/>
</dbReference>